<proteinExistence type="predicted"/>
<feature type="domain" description="Aminoglycoside phosphotransferase" evidence="1">
    <location>
        <begin position="77"/>
        <end position="283"/>
    </location>
</feature>
<dbReference type="Gene3D" id="3.30.200.20">
    <property type="entry name" value="Phosphorylase Kinase, domain 1"/>
    <property type="match status" value="1"/>
</dbReference>
<dbReference type="InterPro" id="IPR051678">
    <property type="entry name" value="AGP_Transferase"/>
</dbReference>
<dbReference type="InterPro" id="IPR041726">
    <property type="entry name" value="ACAD10_11_N"/>
</dbReference>
<dbReference type="SUPFAM" id="SSF56112">
    <property type="entry name" value="Protein kinase-like (PK-like)"/>
    <property type="match status" value="1"/>
</dbReference>
<gene>
    <name evidence="2" type="ORF">NCTC13296_00343</name>
</gene>
<organism evidence="2 3">
    <name type="scientific">Rhodococcus gordoniae</name>
    <dbReference type="NCBI Taxonomy" id="223392"/>
    <lineage>
        <taxon>Bacteria</taxon>
        <taxon>Bacillati</taxon>
        <taxon>Actinomycetota</taxon>
        <taxon>Actinomycetes</taxon>
        <taxon>Mycobacteriales</taxon>
        <taxon>Nocardiaceae</taxon>
        <taxon>Rhodococcus</taxon>
    </lineage>
</organism>
<dbReference type="PANTHER" id="PTHR21310:SF40">
    <property type="entry name" value="AMINOGLYCOSIDE PHOSPHOTRANSFERASE DOMAIN-CONTAINING PROTEIN-RELATED"/>
    <property type="match status" value="1"/>
</dbReference>
<dbReference type="Proteomes" id="UP000254569">
    <property type="component" value="Unassembled WGS sequence"/>
</dbReference>
<dbReference type="RefSeq" id="WP_064063324.1">
    <property type="nucleotide sequence ID" value="NZ_LPZN01000013.1"/>
</dbReference>
<reference evidence="2 3" key="1">
    <citation type="submission" date="2018-06" db="EMBL/GenBank/DDBJ databases">
        <authorList>
            <consortium name="Pathogen Informatics"/>
            <person name="Doyle S."/>
        </authorList>
    </citation>
    <scope>NUCLEOTIDE SEQUENCE [LARGE SCALE GENOMIC DNA]</scope>
    <source>
        <strain evidence="2 3">NCTC13296</strain>
    </source>
</reference>
<evidence type="ECO:0000259" key="1">
    <source>
        <dbReference type="Pfam" id="PF01636"/>
    </source>
</evidence>
<protein>
    <submittedName>
        <fullName evidence="2">Aminoglycoside phosphotransferase</fullName>
    </submittedName>
</protein>
<name>A0A379LUC6_9NOCA</name>
<keyword evidence="2" id="KW-0808">Transferase</keyword>
<dbReference type="InterPro" id="IPR002575">
    <property type="entry name" value="Aminoglycoside_PTrfase"/>
</dbReference>
<evidence type="ECO:0000313" key="3">
    <source>
        <dbReference type="Proteomes" id="UP000254569"/>
    </source>
</evidence>
<dbReference type="EMBL" id="UGVI01000001">
    <property type="protein sequence ID" value="SUE13522.1"/>
    <property type="molecule type" value="Genomic_DNA"/>
</dbReference>
<evidence type="ECO:0000313" key="2">
    <source>
        <dbReference type="EMBL" id="SUE13522.1"/>
    </source>
</evidence>
<dbReference type="Pfam" id="PF01636">
    <property type="entry name" value="APH"/>
    <property type="match status" value="1"/>
</dbReference>
<dbReference type="AlphaFoldDB" id="A0A379LUC6"/>
<dbReference type="Gene3D" id="3.90.1200.10">
    <property type="match status" value="1"/>
</dbReference>
<dbReference type="CDD" id="cd05154">
    <property type="entry name" value="ACAD10_11_N-like"/>
    <property type="match status" value="1"/>
</dbReference>
<dbReference type="GO" id="GO:0016740">
    <property type="term" value="F:transferase activity"/>
    <property type="evidence" value="ECO:0007669"/>
    <property type="project" value="UniProtKB-KW"/>
</dbReference>
<dbReference type="PANTHER" id="PTHR21310">
    <property type="entry name" value="AMINOGLYCOSIDE PHOSPHOTRANSFERASE-RELATED-RELATED"/>
    <property type="match status" value="1"/>
</dbReference>
<accession>A0A379LUC6</accession>
<sequence>MATDGVVPEGAEQEIKTTETDLDALREQLQDWLGERVGATEAPRVYNVTRPTHSGMSSISVLFDLDWSRNGQQQTEHLVVRLAPEETAFPVFPGYDLQRQFDVMAAVRDHGAVPVPAVRWVESSSGPLGRPFLVMERAEGDVPVDNPPYVFGGWLYETNDDERAALEKASVRVLAAIHAVDDPASRIPSLAGTNGLSGLRRHFENERAYYEWTRREDGLRIPVLERAFDWLDAHWPAEPSSDVLCWGDARIGNIMYDGTTPVAVLDWESAALAPRELDLGWFICFHRIFQDIAEQFSFPGLPNFLRRSDVVAEYEKAAGVEVCDLDFYLVYAALRHGIVMSQIERRRIHFGEVEPHDDPDAYVLHRDMLARLLDESYEWEK</sequence>
<keyword evidence="3" id="KW-1185">Reference proteome</keyword>
<dbReference type="OrthoDB" id="3339041at2"/>
<dbReference type="InterPro" id="IPR011009">
    <property type="entry name" value="Kinase-like_dom_sf"/>
</dbReference>